<evidence type="ECO:0000256" key="7">
    <source>
        <dbReference type="ARBA" id="ARBA00022741"/>
    </source>
</evidence>
<dbReference type="CDD" id="cd03244">
    <property type="entry name" value="ABCC_MRP_domain2"/>
    <property type="match status" value="1"/>
</dbReference>
<dbReference type="InterPro" id="IPR036640">
    <property type="entry name" value="ABC1_TM_sf"/>
</dbReference>
<dbReference type="SUPFAM" id="SSF90123">
    <property type="entry name" value="ABC transporter transmembrane region"/>
    <property type="match status" value="2"/>
</dbReference>
<comment type="subcellular location">
    <subcellularLocation>
        <location evidence="1">Membrane</location>
        <topology evidence="1">Multi-pass membrane protein</topology>
    </subcellularLocation>
</comment>
<dbReference type="Gene3D" id="1.20.1560.10">
    <property type="entry name" value="ABC transporter type 1, transmembrane domain"/>
    <property type="match status" value="2"/>
</dbReference>
<keyword evidence="11 13" id="KW-0472">Membrane</keyword>
<evidence type="ECO:0000313" key="17">
    <source>
        <dbReference type="Proteomes" id="UP001378592"/>
    </source>
</evidence>
<evidence type="ECO:0000256" key="12">
    <source>
        <dbReference type="ARBA" id="ARBA00034018"/>
    </source>
</evidence>
<dbReference type="FunFam" id="1.20.1560.10:FF:000113">
    <property type="entry name" value="ABC transporter, putative"/>
    <property type="match status" value="1"/>
</dbReference>
<feature type="transmembrane region" description="Helical" evidence="13">
    <location>
        <begin position="961"/>
        <end position="981"/>
    </location>
</feature>
<evidence type="ECO:0000256" key="9">
    <source>
        <dbReference type="ARBA" id="ARBA00022967"/>
    </source>
</evidence>
<evidence type="ECO:0000256" key="13">
    <source>
        <dbReference type="SAM" id="Phobius"/>
    </source>
</evidence>
<dbReference type="FunFam" id="3.40.50.300:FF:000163">
    <property type="entry name" value="Multidrug resistance-associated protein member 4"/>
    <property type="match status" value="1"/>
</dbReference>
<comment type="catalytic activity">
    <reaction evidence="12">
        <text>ATP + H2O + xenobioticSide 1 = ADP + phosphate + xenobioticSide 2.</text>
        <dbReference type="EC" id="7.6.2.2"/>
    </reaction>
</comment>
<dbReference type="CDD" id="cd18598">
    <property type="entry name" value="ABC_6TM_MRP7_D1_like"/>
    <property type="match status" value="1"/>
</dbReference>
<dbReference type="InterPro" id="IPR011527">
    <property type="entry name" value="ABC1_TM_dom"/>
</dbReference>
<dbReference type="PROSITE" id="PS00211">
    <property type="entry name" value="ABC_TRANSPORTER_1"/>
    <property type="match status" value="2"/>
</dbReference>
<dbReference type="PANTHER" id="PTHR24223">
    <property type="entry name" value="ATP-BINDING CASSETTE SUB-FAMILY C"/>
    <property type="match status" value="1"/>
</dbReference>
<evidence type="ECO:0000256" key="10">
    <source>
        <dbReference type="ARBA" id="ARBA00022989"/>
    </source>
</evidence>
<dbReference type="GO" id="GO:0016887">
    <property type="term" value="F:ATP hydrolysis activity"/>
    <property type="evidence" value="ECO:0007669"/>
    <property type="project" value="InterPro"/>
</dbReference>
<feature type="transmembrane region" description="Helical" evidence="13">
    <location>
        <begin position="190"/>
        <end position="211"/>
    </location>
</feature>
<keyword evidence="7" id="KW-0547">Nucleotide-binding</keyword>
<proteinExistence type="inferred from homology"/>
<feature type="transmembrane region" description="Helical" evidence="13">
    <location>
        <begin position="153"/>
        <end position="174"/>
    </location>
</feature>
<gene>
    <name evidence="16" type="ORF">R5R35_014679</name>
</gene>
<dbReference type="Proteomes" id="UP001378592">
    <property type="component" value="Unassembled WGS sequence"/>
</dbReference>
<dbReference type="GO" id="GO:0005524">
    <property type="term" value="F:ATP binding"/>
    <property type="evidence" value="ECO:0007669"/>
    <property type="project" value="UniProtKB-KW"/>
</dbReference>
<dbReference type="Pfam" id="PF00005">
    <property type="entry name" value="ABC_tran"/>
    <property type="match status" value="2"/>
</dbReference>
<feature type="domain" description="ABC transmembrane type-1" evidence="15">
    <location>
        <begin position="365"/>
        <end position="644"/>
    </location>
</feature>
<feature type="transmembrane region" description="Helical" evidence="13">
    <location>
        <begin position="615"/>
        <end position="639"/>
    </location>
</feature>
<evidence type="ECO:0000259" key="14">
    <source>
        <dbReference type="PROSITE" id="PS50893"/>
    </source>
</evidence>
<evidence type="ECO:0000259" key="15">
    <source>
        <dbReference type="PROSITE" id="PS50929"/>
    </source>
</evidence>
<dbReference type="Pfam" id="PF00664">
    <property type="entry name" value="ABC_membrane"/>
    <property type="match status" value="2"/>
</dbReference>
<dbReference type="CDD" id="cd03250">
    <property type="entry name" value="ABCC_MRP_domain1"/>
    <property type="match status" value="1"/>
</dbReference>
<keyword evidence="6" id="KW-0677">Repeat</keyword>
<dbReference type="SUPFAM" id="SSF52540">
    <property type="entry name" value="P-loop containing nucleoside triphosphate hydrolases"/>
    <property type="match status" value="2"/>
</dbReference>
<keyword evidence="4" id="KW-0813">Transport</keyword>
<feature type="transmembrane region" description="Helical" evidence="13">
    <location>
        <begin position="92"/>
        <end position="109"/>
    </location>
</feature>
<dbReference type="InterPro" id="IPR027417">
    <property type="entry name" value="P-loop_NTPase"/>
</dbReference>
<dbReference type="EMBL" id="JAZDUA010000282">
    <property type="protein sequence ID" value="KAK7862318.1"/>
    <property type="molecule type" value="Genomic_DNA"/>
</dbReference>
<feature type="transmembrane region" description="Helical" evidence="13">
    <location>
        <begin position="121"/>
        <end position="141"/>
    </location>
</feature>
<evidence type="ECO:0000256" key="3">
    <source>
        <dbReference type="ARBA" id="ARBA00012191"/>
    </source>
</evidence>
<feature type="transmembrane region" description="Helical" evidence="13">
    <location>
        <begin position="1123"/>
        <end position="1141"/>
    </location>
</feature>
<dbReference type="InterPro" id="IPR003593">
    <property type="entry name" value="AAA+_ATPase"/>
</dbReference>
<feature type="transmembrane region" description="Helical" evidence="13">
    <location>
        <begin position="1026"/>
        <end position="1054"/>
    </location>
</feature>
<feature type="domain" description="ABC transporter" evidence="14">
    <location>
        <begin position="693"/>
        <end position="917"/>
    </location>
</feature>
<dbReference type="FunFam" id="1.20.1560.10:FF:000037">
    <property type="entry name" value="ATP-binding cassette subfamily C member 10"/>
    <property type="match status" value="1"/>
</dbReference>
<evidence type="ECO:0000256" key="5">
    <source>
        <dbReference type="ARBA" id="ARBA00022692"/>
    </source>
</evidence>
<dbReference type="EC" id="7.6.2.2" evidence="3"/>
<evidence type="ECO:0000313" key="16">
    <source>
        <dbReference type="EMBL" id="KAK7862318.1"/>
    </source>
</evidence>
<evidence type="ECO:0000256" key="2">
    <source>
        <dbReference type="ARBA" id="ARBA00009726"/>
    </source>
</evidence>
<feature type="transmembrane region" description="Helical" evidence="13">
    <location>
        <begin position="402"/>
        <end position="425"/>
    </location>
</feature>
<feature type="transmembrane region" description="Helical" evidence="13">
    <location>
        <begin position="586"/>
        <end position="609"/>
    </location>
</feature>
<sequence>MSVNDSSPSKMKPEWKENIQDTSGWDWEVMCGPNGFVVWSPEIHNFGLCFQEICLHLPVLIFLAILSSYHFGFRSRYPALRNSSYAFQTRKIATIILAMLPLIKLFIGVTKTPHALNVVDYFMPLVVSVTWLSHFCYVCTVKRGGNSAQGGQIVIYILWTTLVVVDIMSVQLYYCWQNIAVPAMSEYMKLSYGISITVLVFQCIYGVCLLCDGRTQQQDFSPEQQALLGSPRVHSYSRFREEDDPLYLGVALEGWSFLSRMFFMWVNPLMDKGVKGKLNQPDDLHDLPLNLTPAYLSNQLEFSLNCDENSEHQEQNNTAGWYGSINSGPASHPDTHTTMYSRKIPRRKVTLLRALHSCFGLQFYGIGILKFIADCSGFVGPLLLNALITFIETKSENIEDGYAYAAGLFGATFVGALCNAHFNFLMATVGLKIRGAIVSIVYRKTLMVSTTSLNKFGIGEIVNFMSTDTDRIVNACPSFHAFWSIPFQIAVTLYLLYLQVGYAFLAGVLFTVVLIPINKFLASKIGELSTKMMASKDKRVQMMAEVLKGITVLKFHVWENNFINKINVCRGEELKYLKYRKYLDALCVYFWATTPVLMSILTFSTYALLGNKLTAATVFTSIALLNMLIAPLNAFPWVLNGLTEAWVSLKRIQKLLELSDLDFSEYYTSLPSGDTNVAVYVKEGTFAWSVYNNEENSVSAEEPSQSTVLSNIDLIVAKGEFVGVTGRVGSGKSTVLSALLAELNKVAGVVCLDNVDSGFGFVSQLHWLQHGTLRDNILFGKAYDDSKYKAVLEACCLEEDIKSFPGGDLIGVGEGGVTLSGGQKARVALARAVYQNKDVYFLDDIFSAVDNHVAQHLFRKCITGLLRNKTRILCTHHVKYLMFADKVVIMDNGAIKDQGKPQDVLPDYDEFLSSSDYETFDSSPLKTLVESKSNQMHEVNESDFQEEEREVGTIDWSVYGAYWKAIGHFLAAFILLSIIFMQSSRNLTDLWLSYWVSHSGDNQTHSNDDSVAPRLYHSLDKSNVKYYLTVYGILACCNSVFTLFRAFLFAFGGVHAATKIHKSLLSVIMKARVTFFDITPLGQILNRFSSDIYTADDSLPFILNILLAQFFSLLGSLAVTVYALPWLILLLAPLVPVYHWLQNHYRLTSRELKRLSSLSLSPVYSHFNETVMGLATIRAFRAIPRFKRENEEHLEANQKCQLASQAASQWLGLRLQLIGVAMVTGIGIIAVVQHQFDAADAGLIGLALSYALSVTGILSGVVNAFTETEREMISVERIQQYINHVEPENVQEILPPPYAWPSQGVITFSNVVLKYRDHLAPALNGVSFETRPAEKIGVMGRTGAGKSSLLVALFRLCELSSGKILIDTVDISHIGLHGLRVRLAVIPQDPFLFSGSIRENLDPASEYRDDELMNVIQRCHMAAAVRKLGGLEAKLSPGGSNLSVGQRQLLCLIRAVLHNAKIVCIDEATASVDLETDRNIQHTLRTSFRQSTVISIAHRASTIMDLDRVLVLGNGEVLEFDSPDVLMRNKESHFYKLASPEYELS</sequence>
<dbReference type="FunFam" id="3.40.50.300:FF:000997">
    <property type="entry name" value="Multidrug resistance-associated protein 1"/>
    <property type="match status" value="1"/>
</dbReference>
<keyword evidence="5 13" id="KW-0812">Transmembrane</keyword>
<dbReference type="GO" id="GO:0008559">
    <property type="term" value="F:ABC-type xenobiotic transporter activity"/>
    <property type="evidence" value="ECO:0007669"/>
    <property type="project" value="UniProtKB-EC"/>
</dbReference>
<dbReference type="Gene3D" id="3.40.50.300">
    <property type="entry name" value="P-loop containing nucleotide triphosphate hydrolases"/>
    <property type="match status" value="2"/>
</dbReference>
<evidence type="ECO:0000256" key="1">
    <source>
        <dbReference type="ARBA" id="ARBA00004141"/>
    </source>
</evidence>
<dbReference type="PROSITE" id="PS50929">
    <property type="entry name" value="ABC_TM1F"/>
    <property type="match status" value="2"/>
</dbReference>
<feature type="transmembrane region" description="Helical" evidence="13">
    <location>
        <begin position="1242"/>
        <end position="1265"/>
    </location>
</feature>
<dbReference type="GO" id="GO:0016020">
    <property type="term" value="C:membrane"/>
    <property type="evidence" value="ECO:0007669"/>
    <property type="project" value="UniProtKB-SubCell"/>
</dbReference>
<dbReference type="CDD" id="cd18605">
    <property type="entry name" value="ABC_6TM_MRP7_D2_like"/>
    <property type="match status" value="1"/>
</dbReference>
<comment type="similarity">
    <text evidence="2">Belongs to the ABC transporter superfamily. ABCC family. Conjugate transporter (TC 3.A.1.208) subfamily.</text>
</comment>
<dbReference type="PANTHER" id="PTHR24223:SF330">
    <property type="entry name" value="ATP-BINDING CASSETTE SUB-FAMILY C MEMBER 10"/>
    <property type="match status" value="1"/>
</dbReference>
<feature type="transmembrane region" description="Helical" evidence="13">
    <location>
        <begin position="55"/>
        <end position="72"/>
    </location>
</feature>
<organism evidence="16 17">
    <name type="scientific">Gryllus longicercus</name>
    <dbReference type="NCBI Taxonomy" id="2509291"/>
    <lineage>
        <taxon>Eukaryota</taxon>
        <taxon>Metazoa</taxon>
        <taxon>Ecdysozoa</taxon>
        <taxon>Arthropoda</taxon>
        <taxon>Hexapoda</taxon>
        <taxon>Insecta</taxon>
        <taxon>Pterygota</taxon>
        <taxon>Neoptera</taxon>
        <taxon>Polyneoptera</taxon>
        <taxon>Orthoptera</taxon>
        <taxon>Ensifera</taxon>
        <taxon>Gryllidea</taxon>
        <taxon>Grylloidea</taxon>
        <taxon>Gryllidae</taxon>
        <taxon>Gryllinae</taxon>
        <taxon>Gryllus</taxon>
    </lineage>
</organism>
<keyword evidence="9" id="KW-1278">Translocase</keyword>
<evidence type="ECO:0000256" key="11">
    <source>
        <dbReference type="ARBA" id="ARBA00023136"/>
    </source>
</evidence>
<feature type="transmembrane region" description="Helical" evidence="13">
    <location>
        <begin position="1217"/>
        <end position="1236"/>
    </location>
</feature>
<keyword evidence="8" id="KW-0067">ATP-binding</keyword>
<dbReference type="InterPro" id="IPR017871">
    <property type="entry name" value="ABC_transporter-like_CS"/>
</dbReference>
<dbReference type="SMART" id="SM00382">
    <property type="entry name" value="AAA"/>
    <property type="match status" value="2"/>
</dbReference>
<keyword evidence="17" id="KW-1185">Reference proteome</keyword>
<dbReference type="InterPro" id="IPR050173">
    <property type="entry name" value="ABC_transporter_C-like"/>
</dbReference>
<evidence type="ECO:0000256" key="4">
    <source>
        <dbReference type="ARBA" id="ARBA00022448"/>
    </source>
</evidence>
<protein>
    <recommendedName>
        <fullName evidence="3">ABC-type xenobiotic transporter</fullName>
        <ecNumber evidence="3">7.6.2.2</ecNumber>
    </recommendedName>
</protein>
<feature type="transmembrane region" description="Helical" evidence="13">
    <location>
        <begin position="503"/>
        <end position="522"/>
    </location>
</feature>
<dbReference type="PROSITE" id="PS50893">
    <property type="entry name" value="ABC_TRANSPORTER_2"/>
    <property type="match status" value="2"/>
</dbReference>
<evidence type="ECO:0000256" key="8">
    <source>
        <dbReference type="ARBA" id="ARBA00022840"/>
    </source>
</evidence>
<dbReference type="InterPro" id="IPR003439">
    <property type="entry name" value="ABC_transporter-like_ATP-bd"/>
</dbReference>
<accession>A0AAN9YZL2</accession>
<feature type="transmembrane region" description="Helical" evidence="13">
    <location>
        <begin position="351"/>
        <end position="373"/>
    </location>
</feature>
<feature type="domain" description="ABC transporter" evidence="14">
    <location>
        <begin position="1306"/>
        <end position="1539"/>
    </location>
</feature>
<keyword evidence="10 13" id="KW-1133">Transmembrane helix</keyword>
<comment type="caution">
    <text evidence="16">The sequence shown here is derived from an EMBL/GenBank/DDBJ whole genome shotgun (WGS) entry which is preliminary data.</text>
</comment>
<evidence type="ECO:0000256" key="6">
    <source>
        <dbReference type="ARBA" id="ARBA00022737"/>
    </source>
</evidence>
<reference evidence="16 17" key="1">
    <citation type="submission" date="2024-03" db="EMBL/GenBank/DDBJ databases">
        <title>The genome assembly and annotation of the cricket Gryllus longicercus Weissman &amp; Gray.</title>
        <authorList>
            <person name="Szrajer S."/>
            <person name="Gray D."/>
            <person name="Ylla G."/>
        </authorList>
    </citation>
    <scope>NUCLEOTIDE SEQUENCE [LARGE SCALE GENOMIC DNA]</scope>
    <source>
        <strain evidence="16">DAG 2021-001</strain>
        <tissue evidence="16">Whole body minus gut</tissue>
    </source>
</reference>
<feature type="domain" description="ABC transmembrane type-1" evidence="15">
    <location>
        <begin position="972"/>
        <end position="1270"/>
    </location>
</feature>
<name>A0AAN9YZL2_9ORTH</name>